<accession>A0A078H6J9</accession>
<dbReference type="EMBL" id="LK032307">
    <property type="protein sequence ID" value="CDY33149.1"/>
    <property type="molecule type" value="Genomic_DNA"/>
</dbReference>
<dbReference type="PANTHER" id="PTHR31717:SF142">
    <property type="entry name" value="B-BOX DOMAIN PROTEIN 30-RELATED"/>
    <property type="match status" value="1"/>
</dbReference>
<dbReference type="STRING" id="3708.A0A078H6J9"/>
<protein>
    <submittedName>
        <fullName evidence="5">(rape) hypothetical protein</fullName>
    </submittedName>
    <submittedName>
        <fullName evidence="6">BnaCnng07200D protein</fullName>
    </submittedName>
</protein>
<dbReference type="GeneID" id="106405339"/>
<dbReference type="PANTHER" id="PTHR31717">
    <property type="entry name" value="ZINC FINGER PROTEIN CONSTANS-LIKE 10"/>
    <property type="match status" value="1"/>
</dbReference>
<dbReference type="OrthoDB" id="153872at2759"/>
<dbReference type="EMBL" id="HG994369">
    <property type="protein sequence ID" value="CAF1931408.1"/>
    <property type="molecule type" value="Genomic_DNA"/>
</dbReference>
<dbReference type="Proteomes" id="UP001295469">
    <property type="component" value="Chromosome C05"/>
</dbReference>
<reference evidence="6 7" key="1">
    <citation type="journal article" date="2014" name="Science">
        <title>Plant genetics. Early allopolyploid evolution in the post-Neolithic Brassica napus oilseed genome.</title>
        <authorList>
            <person name="Chalhoub B."/>
            <person name="Denoeud F."/>
            <person name="Liu S."/>
            <person name="Parkin I.A."/>
            <person name="Tang H."/>
            <person name="Wang X."/>
            <person name="Chiquet J."/>
            <person name="Belcram H."/>
            <person name="Tong C."/>
            <person name="Samans B."/>
            <person name="Correa M."/>
            <person name="Da Silva C."/>
            <person name="Just J."/>
            <person name="Falentin C."/>
            <person name="Koh C.S."/>
            <person name="Le Clainche I."/>
            <person name="Bernard M."/>
            <person name="Bento P."/>
            <person name="Noel B."/>
            <person name="Labadie K."/>
            <person name="Alberti A."/>
            <person name="Charles M."/>
            <person name="Arnaud D."/>
            <person name="Guo H."/>
            <person name="Daviaud C."/>
            <person name="Alamery S."/>
            <person name="Jabbari K."/>
            <person name="Zhao M."/>
            <person name="Edger P.P."/>
            <person name="Chelaifa H."/>
            <person name="Tack D."/>
            <person name="Lassalle G."/>
            <person name="Mestiri I."/>
            <person name="Schnel N."/>
            <person name="Le Paslier M.C."/>
            <person name="Fan G."/>
            <person name="Renault V."/>
            <person name="Bayer P.E."/>
            <person name="Golicz A.A."/>
            <person name="Manoli S."/>
            <person name="Lee T.H."/>
            <person name="Thi V.H."/>
            <person name="Chalabi S."/>
            <person name="Hu Q."/>
            <person name="Fan C."/>
            <person name="Tollenaere R."/>
            <person name="Lu Y."/>
            <person name="Battail C."/>
            <person name="Shen J."/>
            <person name="Sidebottom C.H."/>
            <person name="Wang X."/>
            <person name="Canaguier A."/>
            <person name="Chauveau A."/>
            <person name="Berard A."/>
            <person name="Deniot G."/>
            <person name="Guan M."/>
            <person name="Liu Z."/>
            <person name="Sun F."/>
            <person name="Lim Y.P."/>
            <person name="Lyons E."/>
            <person name="Town C.D."/>
            <person name="Bancroft I."/>
            <person name="Wang X."/>
            <person name="Meng J."/>
            <person name="Ma J."/>
            <person name="Pires J.C."/>
            <person name="King G.J."/>
            <person name="Brunel D."/>
            <person name="Delourme R."/>
            <person name="Renard M."/>
            <person name="Aury J.M."/>
            <person name="Adams K.L."/>
            <person name="Batley J."/>
            <person name="Snowdon R.J."/>
            <person name="Tost J."/>
            <person name="Edwards D."/>
            <person name="Zhou Y."/>
            <person name="Hua W."/>
            <person name="Sharpe A.G."/>
            <person name="Paterson A.H."/>
            <person name="Guan C."/>
            <person name="Wincker P."/>
        </authorList>
    </citation>
    <scope>NUCLEOTIDE SEQUENCE [LARGE SCALE GENOMIC DNA]</scope>
    <source>
        <strain evidence="7">cv. Darmor-bzh</strain>
    </source>
</reference>
<dbReference type="SMART" id="SM00336">
    <property type="entry name" value="BBOX"/>
    <property type="match status" value="1"/>
</dbReference>
<feature type="domain" description="B box-type" evidence="4">
    <location>
        <begin position="25"/>
        <end position="71"/>
    </location>
</feature>
<dbReference type="Proteomes" id="UP000028999">
    <property type="component" value="Unassembled WGS sequence"/>
</dbReference>
<evidence type="ECO:0000259" key="4">
    <source>
        <dbReference type="SMART" id="SM00336"/>
    </source>
</evidence>
<keyword evidence="2" id="KW-0863">Zinc-finger</keyword>
<reference evidence="5" key="3">
    <citation type="submission" date="2021-01" db="EMBL/GenBank/DDBJ databases">
        <authorList>
            <consortium name="Genoscope - CEA"/>
            <person name="William W."/>
        </authorList>
    </citation>
    <scope>NUCLEOTIDE SEQUENCE</scope>
</reference>
<sequence length="125" mass="13899">MCKGVNEEENRSVHGGCRSLCTRPNVPVRCELRGGDASVFCEADSAFLCRKCDRWVHGANFLAWRHVRRVLCTACYKLTRRCLVGDNYHFVLPSATAGESTVGDITTLNEQDSSNNEVPFCVSLI</sequence>
<dbReference type="CDD" id="cd19821">
    <property type="entry name" value="Bbox1_BBX-like"/>
    <property type="match status" value="1"/>
</dbReference>
<dbReference type="AlphaFoldDB" id="A0A078H6J9"/>
<evidence type="ECO:0000313" key="7">
    <source>
        <dbReference type="Proteomes" id="UP000028999"/>
    </source>
</evidence>
<dbReference type="InterPro" id="IPR049808">
    <property type="entry name" value="CONSTANS-like_Bbox1"/>
</dbReference>
<dbReference type="OMA" id="CTACYKL"/>
<keyword evidence="3" id="KW-0862">Zinc</keyword>
<evidence type="ECO:0000256" key="1">
    <source>
        <dbReference type="ARBA" id="ARBA00022723"/>
    </source>
</evidence>
<dbReference type="Gramene" id="CDY33149">
    <property type="protein sequence ID" value="CDY33149"/>
    <property type="gene ID" value="GSBRNA2T00053846001"/>
</dbReference>
<dbReference type="RefSeq" id="XP_048614370.1">
    <property type="nucleotide sequence ID" value="XM_048758413.1"/>
</dbReference>
<reference evidence="6" key="2">
    <citation type="submission" date="2014-06" db="EMBL/GenBank/DDBJ databases">
        <authorList>
            <person name="Genoscope - CEA"/>
        </authorList>
    </citation>
    <scope>NUCLEOTIDE SEQUENCE</scope>
</reference>
<evidence type="ECO:0000313" key="5">
    <source>
        <dbReference type="EMBL" id="CAF1931408.1"/>
    </source>
</evidence>
<evidence type="ECO:0000313" key="6">
    <source>
        <dbReference type="EMBL" id="CDY33149.1"/>
    </source>
</evidence>
<evidence type="ECO:0000256" key="3">
    <source>
        <dbReference type="ARBA" id="ARBA00022833"/>
    </source>
</evidence>
<proteinExistence type="predicted"/>
<dbReference type="GO" id="GO:0008270">
    <property type="term" value="F:zinc ion binding"/>
    <property type="evidence" value="ECO:0007669"/>
    <property type="project" value="UniProtKB-KW"/>
</dbReference>
<dbReference type="InterPro" id="IPR000315">
    <property type="entry name" value="Znf_B-box"/>
</dbReference>
<evidence type="ECO:0000256" key="2">
    <source>
        <dbReference type="ARBA" id="ARBA00022771"/>
    </source>
</evidence>
<dbReference type="SMR" id="A0A078H6J9"/>
<dbReference type="PaxDb" id="3708-A0A078H6J9"/>
<keyword evidence="7" id="KW-1185">Reference proteome</keyword>
<name>A0A078H6J9_BRANA</name>
<organism evidence="6 7">
    <name type="scientific">Brassica napus</name>
    <name type="common">Rape</name>
    <dbReference type="NCBI Taxonomy" id="3708"/>
    <lineage>
        <taxon>Eukaryota</taxon>
        <taxon>Viridiplantae</taxon>
        <taxon>Streptophyta</taxon>
        <taxon>Embryophyta</taxon>
        <taxon>Tracheophyta</taxon>
        <taxon>Spermatophyta</taxon>
        <taxon>Magnoliopsida</taxon>
        <taxon>eudicotyledons</taxon>
        <taxon>Gunneridae</taxon>
        <taxon>Pentapetalae</taxon>
        <taxon>rosids</taxon>
        <taxon>malvids</taxon>
        <taxon>Brassicales</taxon>
        <taxon>Brassicaceae</taxon>
        <taxon>Brassiceae</taxon>
        <taxon>Brassica</taxon>
    </lineage>
</organism>
<gene>
    <name evidence="6" type="primary">BnaCnng07200D</name>
    <name evidence="5" type="ORF">DARMORV10_C05P41490.1</name>
    <name evidence="6" type="ORF">GSBRNA2T00053846001</name>
</gene>
<keyword evidence="1" id="KW-0479">Metal-binding</keyword>